<dbReference type="PANTHER" id="PTHR40763">
    <property type="entry name" value="MEMBRANE PROTEIN-RELATED"/>
    <property type="match status" value="1"/>
</dbReference>
<sequence length="162" mass="17040">MASYDDPATAALRLSNADRDAAVSALSRALADGRITADEFTERSASARAAVTRGDLAPLFADLPDTVHEGEPAPASGFQPAAPAAAPAAPAPRDDYDSARRRPLWGSAGVVIVSIMPFIALGLFFLCGYFIPDGFRWSWIFFALIPIAGIVVYGAGSRRSTP</sequence>
<feature type="compositionally biased region" description="Low complexity" evidence="1">
    <location>
        <begin position="72"/>
        <end position="88"/>
    </location>
</feature>
<accession>A0ABP5Q9R6</accession>
<dbReference type="RefSeq" id="WP_259478163.1">
    <property type="nucleotide sequence ID" value="NZ_BAAAQY010000002.1"/>
</dbReference>
<feature type="transmembrane region" description="Helical" evidence="2">
    <location>
        <begin position="137"/>
        <end position="156"/>
    </location>
</feature>
<feature type="domain" description="DUF1707" evidence="3">
    <location>
        <begin position="12"/>
        <end position="64"/>
    </location>
</feature>
<keyword evidence="5" id="KW-1185">Reference proteome</keyword>
<proteinExistence type="predicted"/>
<keyword evidence="2" id="KW-0472">Membrane</keyword>
<feature type="region of interest" description="Disordered" evidence="1">
    <location>
        <begin position="64"/>
        <end position="95"/>
    </location>
</feature>
<dbReference type="EMBL" id="BAAAQY010000002">
    <property type="protein sequence ID" value="GAA2227116.1"/>
    <property type="molecule type" value="Genomic_DNA"/>
</dbReference>
<reference evidence="5" key="1">
    <citation type="journal article" date="2019" name="Int. J. Syst. Evol. Microbiol.">
        <title>The Global Catalogue of Microorganisms (GCM) 10K type strain sequencing project: providing services to taxonomists for standard genome sequencing and annotation.</title>
        <authorList>
            <consortium name="The Broad Institute Genomics Platform"/>
            <consortium name="The Broad Institute Genome Sequencing Center for Infectious Disease"/>
            <person name="Wu L."/>
            <person name="Ma J."/>
        </authorList>
    </citation>
    <scope>NUCLEOTIDE SEQUENCE [LARGE SCALE GENOMIC DNA]</scope>
    <source>
        <strain evidence="5">JCM 16117</strain>
    </source>
</reference>
<evidence type="ECO:0000256" key="1">
    <source>
        <dbReference type="SAM" id="MobiDB-lite"/>
    </source>
</evidence>
<evidence type="ECO:0000256" key="2">
    <source>
        <dbReference type="SAM" id="Phobius"/>
    </source>
</evidence>
<keyword evidence="2" id="KW-0812">Transmembrane</keyword>
<comment type="caution">
    <text evidence="4">The sequence shown here is derived from an EMBL/GenBank/DDBJ whole genome shotgun (WGS) entry which is preliminary data.</text>
</comment>
<evidence type="ECO:0000313" key="4">
    <source>
        <dbReference type="EMBL" id="GAA2227116.1"/>
    </source>
</evidence>
<keyword evidence="2" id="KW-1133">Transmembrane helix</keyword>
<dbReference type="Pfam" id="PF08044">
    <property type="entry name" value="DUF1707"/>
    <property type="match status" value="1"/>
</dbReference>
<organism evidence="4 5">
    <name type="scientific">Herbiconiux moechotypicola</name>
    <dbReference type="NCBI Taxonomy" id="637393"/>
    <lineage>
        <taxon>Bacteria</taxon>
        <taxon>Bacillati</taxon>
        <taxon>Actinomycetota</taxon>
        <taxon>Actinomycetes</taxon>
        <taxon>Micrococcales</taxon>
        <taxon>Microbacteriaceae</taxon>
        <taxon>Herbiconiux</taxon>
    </lineage>
</organism>
<dbReference type="InterPro" id="IPR012551">
    <property type="entry name" value="DUF1707_SHOCT-like"/>
</dbReference>
<evidence type="ECO:0000313" key="5">
    <source>
        <dbReference type="Proteomes" id="UP001500929"/>
    </source>
</evidence>
<evidence type="ECO:0000259" key="3">
    <source>
        <dbReference type="Pfam" id="PF08044"/>
    </source>
</evidence>
<name>A0ABP5Q9R6_9MICO</name>
<gene>
    <name evidence="4" type="ORF">GCM10009851_09040</name>
</gene>
<protein>
    <recommendedName>
        <fullName evidence="3">DUF1707 domain-containing protein</fullName>
    </recommendedName>
</protein>
<dbReference type="PANTHER" id="PTHR40763:SF5">
    <property type="entry name" value="MEMBRANE PROTEIN"/>
    <property type="match status" value="1"/>
</dbReference>
<dbReference type="Proteomes" id="UP001500929">
    <property type="component" value="Unassembled WGS sequence"/>
</dbReference>
<feature type="transmembrane region" description="Helical" evidence="2">
    <location>
        <begin position="108"/>
        <end position="131"/>
    </location>
</feature>